<organism evidence="1 2">
    <name type="scientific">Mucilaginibacter antarcticus</name>
    <dbReference type="NCBI Taxonomy" id="1855725"/>
    <lineage>
        <taxon>Bacteria</taxon>
        <taxon>Pseudomonadati</taxon>
        <taxon>Bacteroidota</taxon>
        <taxon>Sphingobacteriia</taxon>
        <taxon>Sphingobacteriales</taxon>
        <taxon>Sphingobacteriaceae</taxon>
        <taxon>Mucilaginibacter</taxon>
    </lineage>
</organism>
<accession>A0ABW5XJN6</accession>
<reference evidence="2" key="1">
    <citation type="journal article" date="2019" name="Int. J. Syst. Evol. Microbiol.">
        <title>The Global Catalogue of Microorganisms (GCM) 10K type strain sequencing project: providing services to taxonomists for standard genome sequencing and annotation.</title>
        <authorList>
            <consortium name="The Broad Institute Genomics Platform"/>
            <consortium name="The Broad Institute Genome Sequencing Center for Infectious Disease"/>
            <person name="Wu L."/>
            <person name="Ma J."/>
        </authorList>
    </citation>
    <scope>NUCLEOTIDE SEQUENCE [LARGE SCALE GENOMIC DNA]</scope>
    <source>
        <strain evidence="2">KCTC 52232</strain>
    </source>
</reference>
<dbReference type="EMBL" id="JBHUON010000001">
    <property type="protein sequence ID" value="MFD2863187.1"/>
    <property type="molecule type" value="Genomic_DNA"/>
</dbReference>
<sequence>MVPFAVKRKTTTKQVMTFLIEFADFIISITDRFDEEIHHQ</sequence>
<keyword evidence="2" id="KW-1185">Reference proteome</keyword>
<gene>
    <name evidence="1" type="ORF">ACFSYC_00685</name>
</gene>
<dbReference type="Proteomes" id="UP001597601">
    <property type="component" value="Unassembled WGS sequence"/>
</dbReference>
<proteinExistence type="predicted"/>
<comment type="caution">
    <text evidence="1">The sequence shown here is derived from an EMBL/GenBank/DDBJ whole genome shotgun (WGS) entry which is preliminary data.</text>
</comment>
<dbReference type="RefSeq" id="WP_377122328.1">
    <property type="nucleotide sequence ID" value="NZ_JBHUHN010000001.1"/>
</dbReference>
<name>A0ABW5XJN6_9SPHI</name>
<evidence type="ECO:0000313" key="2">
    <source>
        <dbReference type="Proteomes" id="UP001597601"/>
    </source>
</evidence>
<evidence type="ECO:0000313" key="1">
    <source>
        <dbReference type="EMBL" id="MFD2863187.1"/>
    </source>
</evidence>
<protein>
    <submittedName>
        <fullName evidence="1">Uncharacterized protein</fullName>
    </submittedName>
</protein>